<dbReference type="Gene3D" id="1.20.1050.10">
    <property type="match status" value="1"/>
</dbReference>
<accession>A0A210QIA7</accession>
<dbReference type="GO" id="GO:0004364">
    <property type="term" value="F:glutathione transferase activity"/>
    <property type="evidence" value="ECO:0007669"/>
    <property type="project" value="TreeGrafter"/>
</dbReference>
<dbReference type="CDD" id="cd03192">
    <property type="entry name" value="GST_C_Sigma_like"/>
    <property type="match status" value="1"/>
</dbReference>
<dbReference type="InterPro" id="IPR040079">
    <property type="entry name" value="Glutathione_S-Trfase"/>
</dbReference>
<dbReference type="Proteomes" id="UP000242188">
    <property type="component" value="Unassembled WGS sequence"/>
</dbReference>
<dbReference type="STRING" id="6573.A0A210QIA7"/>
<dbReference type="SUPFAM" id="SSF52833">
    <property type="entry name" value="Thioredoxin-like"/>
    <property type="match status" value="1"/>
</dbReference>
<dbReference type="PROSITE" id="PS50405">
    <property type="entry name" value="GST_CTER"/>
    <property type="match status" value="1"/>
</dbReference>
<dbReference type="Pfam" id="PF02798">
    <property type="entry name" value="GST_N"/>
    <property type="match status" value="1"/>
</dbReference>
<evidence type="ECO:0000259" key="1">
    <source>
        <dbReference type="PROSITE" id="PS50404"/>
    </source>
</evidence>
<evidence type="ECO:0000259" key="2">
    <source>
        <dbReference type="PROSITE" id="PS50405"/>
    </source>
</evidence>
<dbReference type="EMBL" id="NEDP02003527">
    <property type="protein sequence ID" value="OWF48494.1"/>
    <property type="molecule type" value="Genomic_DNA"/>
</dbReference>
<dbReference type="SUPFAM" id="SSF47616">
    <property type="entry name" value="GST C-terminal domain-like"/>
    <property type="match status" value="1"/>
</dbReference>
<dbReference type="CDD" id="cd03039">
    <property type="entry name" value="GST_N_Sigma_like"/>
    <property type="match status" value="1"/>
</dbReference>
<sequence>MSGNKWKVTYFNGRGRAESTRIILTEAEVLFEDVRISKEQWDAMKQSTPTHTLPILELDDGTVLSQSPAILRFLGRKFNMYSDDLMEQYRIDLVMNIIDDLVDKKLIPALFEKDPVLKAEKMKKVEADDLPGYMKLLTNELKAGGNGFFVGTKLSIADVKVFTVLENISSNFPETMAKCNDLREFKERIASRPKIADWIKGRPETWF</sequence>
<dbReference type="SFLD" id="SFLDG01205">
    <property type="entry name" value="AMPS.1"/>
    <property type="match status" value="1"/>
</dbReference>
<dbReference type="Pfam" id="PF14497">
    <property type="entry name" value="GST_C_3"/>
    <property type="match status" value="1"/>
</dbReference>
<proteinExistence type="predicted"/>
<protein>
    <submittedName>
        <fullName evidence="3">S-crystallin SL11</fullName>
    </submittedName>
</protein>
<organism evidence="3 4">
    <name type="scientific">Mizuhopecten yessoensis</name>
    <name type="common">Japanese scallop</name>
    <name type="synonym">Patinopecten yessoensis</name>
    <dbReference type="NCBI Taxonomy" id="6573"/>
    <lineage>
        <taxon>Eukaryota</taxon>
        <taxon>Metazoa</taxon>
        <taxon>Spiralia</taxon>
        <taxon>Lophotrochozoa</taxon>
        <taxon>Mollusca</taxon>
        <taxon>Bivalvia</taxon>
        <taxon>Autobranchia</taxon>
        <taxon>Pteriomorphia</taxon>
        <taxon>Pectinida</taxon>
        <taxon>Pectinoidea</taxon>
        <taxon>Pectinidae</taxon>
        <taxon>Mizuhopecten</taxon>
    </lineage>
</organism>
<dbReference type="PANTHER" id="PTHR11571">
    <property type="entry name" value="GLUTATHIONE S-TRANSFERASE"/>
    <property type="match status" value="1"/>
</dbReference>
<dbReference type="InterPro" id="IPR036249">
    <property type="entry name" value="Thioredoxin-like_sf"/>
</dbReference>
<dbReference type="InterPro" id="IPR004046">
    <property type="entry name" value="GST_C"/>
</dbReference>
<evidence type="ECO:0000313" key="3">
    <source>
        <dbReference type="EMBL" id="OWF48494.1"/>
    </source>
</evidence>
<dbReference type="PROSITE" id="PS50404">
    <property type="entry name" value="GST_NTER"/>
    <property type="match status" value="1"/>
</dbReference>
<name>A0A210QIA7_MIZYE</name>
<keyword evidence="4" id="KW-1185">Reference proteome</keyword>
<reference evidence="3 4" key="1">
    <citation type="journal article" date="2017" name="Nat. Ecol. Evol.">
        <title>Scallop genome provides insights into evolution of bilaterian karyotype and development.</title>
        <authorList>
            <person name="Wang S."/>
            <person name="Zhang J."/>
            <person name="Jiao W."/>
            <person name="Li J."/>
            <person name="Xun X."/>
            <person name="Sun Y."/>
            <person name="Guo X."/>
            <person name="Huan P."/>
            <person name="Dong B."/>
            <person name="Zhang L."/>
            <person name="Hu X."/>
            <person name="Sun X."/>
            <person name="Wang J."/>
            <person name="Zhao C."/>
            <person name="Wang Y."/>
            <person name="Wang D."/>
            <person name="Huang X."/>
            <person name="Wang R."/>
            <person name="Lv J."/>
            <person name="Li Y."/>
            <person name="Zhang Z."/>
            <person name="Liu B."/>
            <person name="Lu W."/>
            <person name="Hui Y."/>
            <person name="Liang J."/>
            <person name="Zhou Z."/>
            <person name="Hou R."/>
            <person name="Li X."/>
            <person name="Liu Y."/>
            <person name="Li H."/>
            <person name="Ning X."/>
            <person name="Lin Y."/>
            <person name="Zhao L."/>
            <person name="Xing Q."/>
            <person name="Dou J."/>
            <person name="Li Y."/>
            <person name="Mao J."/>
            <person name="Guo H."/>
            <person name="Dou H."/>
            <person name="Li T."/>
            <person name="Mu C."/>
            <person name="Jiang W."/>
            <person name="Fu Q."/>
            <person name="Fu X."/>
            <person name="Miao Y."/>
            <person name="Liu J."/>
            <person name="Yu Q."/>
            <person name="Li R."/>
            <person name="Liao H."/>
            <person name="Li X."/>
            <person name="Kong Y."/>
            <person name="Jiang Z."/>
            <person name="Chourrout D."/>
            <person name="Li R."/>
            <person name="Bao Z."/>
        </authorList>
    </citation>
    <scope>NUCLEOTIDE SEQUENCE [LARGE SCALE GENOMIC DNA]</scope>
    <source>
        <strain evidence="3 4">PY_sf001</strain>
    </source>
</reference>
<dbReference type="SFLD" id="SFLDG00363">
    <property type="entry name" value="AMPS_(cytGST):_Alpha-__Mu-__Pi"/>
    <property type="match status" value="1"/>
</dbReference>
<dbReference type="InterPro" id="IPR050213">
    <property type="entry name" value="GST_superfamily"/>
</dbReference>
<dbReference type="InterPro" id="IPR004045">
    <property type="entry name" value="Glutathione_S-Trfase_N"/>
</dbReference>
<dbReference type="GO" id="GO:0006749">
    <property type="term" value="P:glutathione metabolic process"/>
    <property type="evidence" value="ECO:0007669"/>
    <property type="project" value="TreeGrafter"/>
</dbReference>
<comment type="caution">
    <text evidence="3">The sequence shown here is derived from an EMBL/GenBank/DDBJ whole genome shotgun (WGS) entry which is preliminary data.</text>
</comment>
<evidence type="ECO:0000313" key="4">
    <source>
        <dbReference type="Proteomes" id="UP000242188"/>
    </source>
</evidence>
<feature type="domain" description="GST C-terminal" evidence="2">
    <location>
        <begin position="84"/>
        <end position="207"/>
    </location>
</feature>
<gene>
    <name evidence="3" type="ORF">KP79_PYT01186</name>
</gene>
<dbReference type="SFLD" id="SFLDS00019">
    <property type="entry name" value="Glutathione_Transferase_(cytos"/>
    <property type="match status" value="1"/>
</dbReference>
<feature type="domain" description="GST N-terminal" evidence="1">
    <location>
        <begin position="4"/>
        <end position="82"/>
    </location>
</feature>
<dbReference type="InterPro" id="IPR010987">
    <property type="entry name" value="Glutathione-S-Trfase_C-like"/>
</dbReference>
<dbReference type="FunFam" id="1.20.1050.10:FF:000030">
    <property type="entry name" value="Glutathione S-transferase S1"/>
    <property type="match status" value="1"/>
</dbReference>
<dbReference type="OrthoDB" id="414243at2759"/>
<dbReference type="AlphaFoldDB" id="A0A210QIA7"/>
<dbReference type="InterPro" id="IPR036282">
    <property type="entry name" value="Glutathione-S-Trfase_C_sf"/>
</dbReference>
<dbReference type="Gene3D" id="3.40.30.10">
    <property type="entry name" value="Glutaredoxin"/>
    <property type="match status" value="1"/>
</dbReference>